<keyword evidence="2" id="KW-1185">Reference proteome</keyword>
<gene>
    <name evidence="1" type="ORF">SAMN04488023_14319</name>
</gene>
<name>A0A1H9VIM0_9SPHI</name>
<protein>
    <submittedName>
        <fullName evidence="1">Uncharacterized protein</fullName>
    </submittedName>
</protein>
<proteinExistence type="predicted"/>
<accession>A0A1H9VIM0</accession>
<dbReference type="AlphaFoldDB" id="A0A1H9VIM0"/>
<organism evidence="1 2">
    <name type="scientific">Pedobacter rhizosphaerae</name>
    <dbReference type="NCBI Taxonomy" id="390241"/>
    <lineage>
        <taxon>Bacteria</taxon>
        <taxon>Pseudomonadati</taxon>
        <taxon>Bacteroidota</taxon>
        <taxon>Sphingobacteriia</taxon>
        <taxon>Sphingobacteriales</taxon>
        <taxon>Sphingobacteriaceae</taxon>
        <taxon>Pedobacter</taxon>
    </lineage>
</organism>
<reference evidence="1 2" key="1">
    <citation type="submission" date="2016-10" db="EMBL/GenBank/DDBJ databases">
        <authorList>
            <person name="de Groot N.N."/>
        </authorList>
    </citation>
    <scope>NUCLEOTIDE SEQUENCE [LARGE SCALE GENOMIC DNA]</scope>
    <source>
        <strain evidence="1 2">DSM 18610</strain>
    </source>
</reference>
<evidence type="ECO:0000313" key="1">
    <source>
        <dbReference type="EMBL" id="SES21097.1"/>
    </source>
</evidence>
<evidence type="ECO:0000313" key="2">
    <source>
        <dbReference type="Proteomes" id="UP000199572"/>
    </source>
</evidence>
<dbReference type="Proteomes" id="UP000199572">
    <property type="component" value="Unassembled WGS sequence"/>
</dbReference>
<dbReference type="EMBL" id="FOGG01000043">
    <property type="protein sequence ID" value="SES21097.1"/>
    <property type="molecule type" value="Genomic_DNA"/>
</dbReference>
<sequence>MTIYSVKIKFVFGFLQQQKIHPAVFYKKYDLFYS</sequence>